<keyword evidence="2" id="KW-1185">Reference proteome</keyword>
<evidence type="ECO:0000313" key="1">
    <source>
        <dbReference type="EMBL" id="KAJ7382415.1"/>
    </source>
</evidence>
<gene>
    <name evidence="1" type="ORF">OS493_035258</name>
</gene>
<name>A0A9W9ZJ76_9CNID</name>
<accession>A0A9W9ZJ76</accession>
<dbReference type="AlphaFoldDB" id="A0A9W9ZJ76"/>
<organism evidence="1 2">
    <name type="scientific">Desmophyllum pertusum</name>
    <dbReference type="NCBI Taxonomy" id="174260"/>
    <lineage>
        <taxon>Eukaryota</taxon>
        <taxon>Metazoa</taxon>
        <taxon>Cnidaria</taxon>
        <taxon>Anthozoa</taxon>
        <taxon>Hexacorallia</taxon>
        <taxon>Scleractinia</taxon>
        <taxon>Caryophylliina</taxon>
        <taxon>Caryophylliidae</taxon>
        <taxon>Desmophyllum</taxon>
    </lineage>
</organism>
<sequence length="104" mass="11760">MFQVEKDMLIAIPIQNSKKLLSVHHSSLKMMQPKPQQSNKTVNGIKGFSLILALQHHDVIPGYVIDYMHGALLGVTKRLLTLWFSPSKDNKGKDFFIGEELQTV</sequence>
<protein>
    <submittedName>
        <fullName evidence="1">Uncharacterized protein</fullName>
    </submittedName>
</protein>
<comment type="caution">
    <text evidence="1">The sequence shown here is derived from an EMBL/GenBank/DDBJ whole genome shotgun (WGS) entry which is preliminary data.</text>
</comment>
<evidence type="ECO:0000313" key="2">
    <source>
        <dbReference type="Proteomes" id="UP001163046"/>
    </source>
</evidence>
<dbReference type="PANTHER" id="PTHR46579:SF1">
    <property type="entry name" value="F5_8 TYPE C DOMAIN-CONTAINING PROTEIN"/>
    <property type="match status" value="1"/>
</dbReference>
<reference evidence="1" key="1">
    <citation type="submission" date="2023-01" db="EMBL/GenBank/DDBJ databases">
        <title>Genome assembly of the deep-sea coral Lophelia pertusa.</title>
        <authorList>
            <person name="Herrera S."/>
            <person name="Cordes E."/>
        </authorList>
    </citation>
    <scope>NUCLEOTIDE SEQUENCE</scope>
    <source>
        <strain evidence="1">USNM1676648</strain>
        <tissue evidence="1">Polyp</tissue>
    </source>
</reference>
<proteinExistence type="predicted"/>
<dbReference type="EMBL" id="MU825925">
    <property type="protein sequence ID" value="KAJ7382415.1"/>
    <property type="molecule type" value="Genomic_DNA"/>
</dbReference>
<dbReference type="PANTHER" id="PTHR46579">
    <property type="entry name" value="F5/8 TYPE C DOMAIN-CONTAINING PROTEIN-RELATED"/>
    <property type="match status" value="1"/>
</dbReference>
<dbReference type="Proteomes" id="UP001163046">
    <property type="component" value="Unassembled WGS sequence"/>
</dbReference>
<dbReference type="OrthoDB" id="5984708at2759"/>